<reference evidence="12" key="2">
    <citation type="submission" date="2021-10" db="EMBL/GenBank/DDBJ databases">
        <title>Phylogenomics reveals ancestral predisposition of the termite-cultivated fungus Termitomyces towards a domesticated lifestyle.</title>
        <authorList>
            <person name="Auxier B."/>
            <person name="Grum-Grzhimaylo A."/>
            <person name="Cardenas M.E."/>
            <person name="Lodge J.D."/>
            <person name="Laessoe T."/>
            <person name="Pedersen O."/>
            <person name="Smith M.E."/>
            <person name="Kuyper T.W."/>
            <person name="Franco-Molano E.A."/>
            <person name="Baroni T.J."/>
            <person name="Aanen D.K."/>
        </authorList>
    </citation>
    <scope>NUCLEOTIDE SEQUENCE</scope>
    <source>
        <strain evidence="12">AP01</strain>
        <tissue evidence="12">Mycelium</tissue>
    </source>
</reference>
<feature type="transmembrane region" description="Helical" evidence="8">
    <location>
        <begin position="133"/>
        <end position="153"/>
    </location>
</feature>
<dbReference type="InterPro" id="IPR027815">
    <property type="entry name" value="CSC1/OSCA1-like_cyt"/>
</dbReference>
<dbReference type="Pfam" id="PF02714">
    <property type="entry name" value="RSN1_7TM"/>
    <property type="match status" value="2"/>
</dbReference>
<dbReference type="InterPro" id="IPR045122">
    <property type="entry name" value="Csc1-like"/>
</dbReference>
<evidence type="ECO:0000256" key="8">
    <source>
        <dbReference type="SAM" id="Phobius"/>
    </source>
</evidence>
<comment type="subcellular location">
    <subcellularLocation>
        <location evidence="1">Membrane</location>
        <topology evidence="1">Multi-pass membrane protein</topology>
    </subcellularLocation>
</comment>
<dbReference type="GO" id="GO:0005227">
    <property type="term" value="F:calcium-activated cation channel activity"/>
    <property type="evidence" value="ECO:0007669"/>
    <property type="project" value="InterPro"/>
</dbReference>
<keyword evidence="3" id="KW-0813">Transport</keyword>
<evidence type="ECO:0000256" key="7">
    <source>
        <dbReference type="SAM" id="MobiDB-lite"/>
    </source>
</evidence>
<evidence type="ECO:0000256" key="4">
    <source>
        <dbReference type="ARBA" id="ARBA00022692"/>
    </source>
</evidence>
<feature type="transmembrane region" description="Helical" evidence="8">
    <location>
        <begin position="686"/>
        <end position="704"/>
    </location>
</feature>
<evidence type="ECO:0000256" key="3">
    <source>
        <dbReference type="ARBA" id="ARBA00022448"/>
    </source>
</evidence>
<feature type="domain" description="CSC1/OSCA1-like N-terminal transmembrane" evidence="10">
    <location>
        <begin position="126"/>
        <end position="226"/>
    </location>
</feature>
<feature type="transmembrane region" description="Helical" evidence="8">
    <location>
        <begin position="749"/>
        <end position="769"/>
    </location>
</feature>
<feature type="transmembrane region" description="Helical" evidence="8">
    <location>
        <begin position="205"/>
        <end position="225"/>
    </location>
</feature>
<feature type="domain" description="CSC1/OSCA1-like cytosolic" evidence="11">
    <location>
        <begin position="248"/>
        <end position="441"/>
    </location>
</feature>
<feature type="domain" description="CSC1/OSCA1-like N-terminal transmembrane" evidence="10">
    <location>
        <begin position="34"/>
        <end position="109"/>
    </location>
</feature>
<evidence type="ECO:0000256" key="1">
    <source>
        <dbReference type="ARBA" id="ARBA00004141"/>
    </source>
</evidence>
<name>A0A9P7GAV3_9AGAR</name>
<feature type="transmembrane region" description="Helical" evidence="8">
    <location>
        <begin position="564"/>
        <end position="585"/>
    </location>
</feature>
<dbReference type="PANTHER" id="PTHR13018:SF5">
    <property type="entry name" value="RE44586P"/>
    <property type="match status" value="1"/>
</dbReference>
<feature type="domain" description="CSC1/OSCA1-like 7TM region" evidence="9">
    <location>
        <begin position="453"/>
        <end position="546"/>
    </location>
</feature>
<comment type="caution">
    <text evidence="12">The sequence shown here is derived from an EMBL/GenBank/DDBJ whole genome shotgun (WGS) entry which is preliminary data.</text>
</comment>
<keyword evidence="5 8" id="KW-1133">Transmembrane helix</keyword>
<evidence type="ECO:0000256" key="6">
    <source>
        <dbReference type="ARBA" id="ARBA00023136"/>
    </source>
</evidence>
<feature type="transmembrane region" description="Helical" evidence="8">
    <location>
        <begin position="511"/>
        <end position="530"/>
    </location>
</feature>
<protein>
    <recommendedName>
        <fullName evidence="14">DUF221-domain-containing protein</fullName>
    </recommendedName>
</protein>
<dbReference type="PANTHER" id="PTHR13018">
    <property type="entry name" value="PROBABLE MEMBRANE PROTEIN DUF221-RELATED"/>
    <property type="match status" value="1"/>
</dbReference>
<feature type="region of interest" description="Disordered" evidence="7">
    <location>
        <begin position="909"/>
        <end position="942"/>
    </location>
</feature>
<feature type="region of interest" description="Disordered" evidence="7">
    <location>
        <begin position="993"/>
        <end position="1068"/>
    </location>
</feature>
<dbReference type="Pfam" id="PF13967">
    <property type="entry name" value="RSN1_TM"/>
    <property type="match status" value="2"/>
</dbReference>
<keyword evidence="6 8" id="KW-0472">Membrane</keyword>
<keyword evidence="4 8" id="KW-0812">Transmembrane</keyword>
<feature type="region of interest" description="Disordered" evidence="7">
    <location>
        <begin position="1"/>
        <end position="26"/>
    </location>
</feature>
<keyword evidence="13" id="KW-1185">Reference proteome</keyword>
<feature type="transmembrane region" description="Helical" evidence="8">
    <location>
        <begin position="613"/>
        <end position="640"/>
    </location>
</feature>
<evidence type="ECO:0000256" key="2">
    <source>
        <dbReference type="ARBA" id="ARBA00007779"/>
    </source>
</evidence>
<dbReference type="GO" id="GO:0005886">
    <property type="term" value="C:plasma membrane"/>
    <property type="evidence" value="ECO:0007669"/>
    <property type="project" value="TreeGrafter"/>
</dbReference>
<feature type="compositionally biased region" description="Low complexity" evidence="7">
    <location>
        <begin position="1029"/>
        <end position="1050"/>
    </location>
</feature>
<gene>
    <name evidence="12" type="ORF">DXG03_004757</name>
</gene>
<dbReference type="OrthoDB" id="1689567at2759"/>
<dbReference type="InterPro" id="IPR003864">
    <property type="entry name" value="CSC1/OSCA1-like_7TM"/>
</dbReference>
<evidence type="ECO:0000259" key="9">
    <source>
        <dbReference type="Pfam" id="PF02714"/>
    </source>
</evidence>
<feature type="transmembrane region" description="Helical" evidence="8">
    <location>
        <begin position="661"/>
        <end position="680"/>
    </location>
</feature>
<evidence type="ECO:0000313" key="13">
    <source>
        <dbReference type="Proteomes" id="UP000775547"/>
    </source>
</evidence>
<evidence type="ECO:0000256" key="5">
    <source>
        <dbReference type="ARBA" id="ARBA00022989"/>
    </source>
</evidence>
<dbReference type="Proteomes" id="UP000775547">
    <property type="component" value="Unassembled WGS sequence"/>
</dbReference>
<reference evidence="12" key="1">
    <citation type="submission" date="2020-07" db="EMBL/GenBank/DDBJ databases">
        <authorList>
            <person name="Nieuwenhuis M."/>
            <person name="Van De Peppel L.J.J."/>
        </authorList>
    </citation>
    <scope>NUCLEOTIDE SEQUENCE</scope>
    <source>
        <strain evidence="12">AP01</strain>
        <tissue evidence="12">Mycelium</tissue>
    </source>
</reference>
<evidence type="ECO:0000259" key="10">
    <source>
        <dbReference type="Pfam" id="PF13967"/>
    </source>
</evidence>
<feature type="transmembrane region" description="Helical" evidence="8">
    <location>
        <begin position="454"/>
        <end position="480"/>
    </location>
</feature>
<evidence type="ECO:0000313" key="12">
    <source>
        <dbReference type="EMBL" id="KAG5645965.1"/>
    </source>
</evidence>
<feature type="compositionally biased region" description="Gly residues" evidence="7">
    <location>
        <begin position="927"/>
        <end position="942"/>
    </location>
</feature>
<feature type="transmembrane region" description="Helical" evidence="8">
    <location>
        <begin position="33"/>
        <end position="54"/>
    </location>
</feature>
<evidence type="ECO:0000259" key="11">
    <source>
        <dbReference type="Pfam" id="PF14703"/>
    </source>
</evidence>
<feature type="domain" description="CSC1/OSCA1-like 7TM region" evidence="9">
    <location>
        <begin position="559"/>
        <end position="743"/>
    </location>
</feature>
<feature type="compositionally biased region" description="Acidic residues" evidence="7">
    <location>
        <begin position="993"/>
        <end position="1007"/>
    </location>
</feature>
<feature type="transmembrane region" description="Helical" evidence="8">
    <location>
        <begin position="725"/>
        <end position="743"/>
    </location>
</feature>
<organism evidence="12 13">
    <name type="scientific">Asterophora parasitica</name>
    <dbReference type="NCBI Taxonomy" id="117018"/>
    <lineage>
        <taxon>Eukaryota</taxon>
        <taxon>Fungi</taxon>
        <taxon>Dikarya</taxon>
        <taxon>Basidiomycota</taxon>
        <taxon>Agaricomycotina</taxon>
        <taxon>Agaricomycetes</taxon>
        <taxon>Agaricomycetidae</taxon>
        <taxon>Agaricales</taxon>
        <taxon>Tricholomatineae</taxon>
        <taxon>Lyophyllaceae</taxon>
        <taxon>Asterophora</taxon>
    </lineage>
</organism>
<dbReference type="EMBL" id="JABCKV010000029">
    <property type="protein sequence ID" value="KAG5645965.1"/>
    <property type="molecule type" value="Genomic_DNA"/>
</dbReference>
<dbReference type="Pfam" id="PF14703">
    <property type="entry name" value="PHM7_cyt"/>
    <property type="match status" value="1"/>
</dbReference>
<proteinExistence type="inferred from homology"/>
<dbReference type="AlphaFoldDB" id="A0A9P7GAV3"/>
<sequence>MGTTFTSLFDDEGGDGGGLPPGSPPMQKFEGPWFTTQLTISATIGITSFLLFSYSRKRWPLLFSPRTKLKGFSPHEAHAHQAFFGWIMPTIRTSEFTVLQIVGLDAAVVSSLKHLGSYLLQPRTQLLNFFKMSFYLFSVCSFFAITILMPLNWKHNKDLEQDENGDWPGEAGDWPVFRSTLLDLPGNKTSPMNDWLDLINDANSYLSVHLIFTYLFTTLALYFIYQNYRRFIRSRQLFSLELVHSIPARTVLVTNLPNHLQGERPLAEYFEHMGFAVESVTVCREVSSLKRLLDRRTKALLELEQAWVSYVGNPSSVEEYDPEDVGFAPLVDFDIEDGHPRQGRFVVPHHKRPTMRPGWFKPQVDALEYLEKQFREADELVKKRRRTGRFRATQAAFVTFEKMSSLFFDPQQIAVQVAHAPNPVQITTYPAPEPRDIVWSNMSPSTANIRTRDLLVLGCMGLLFFFWFFPIGALAGLLSYKEVKKTMPWLGRLIDQNDQVRAIVQNSLPSMAMITLNACLPFILEGLTYAQGYRARSWIEYSLLKKQVWNELQVAYILTYQARYFLFLLVNVVFIFLLATTYWQLVRDLANSPAKVPEKLAIALQAGRARHFFLSYVILQGLGIMPLQLLNLGVIIPRFFYRMFLTRTPRDYAELNAPPMINYGVVYPQAILMFVITLLYSVTQPLIVLFGAFYFGMGYVVYKYKLLFVFYKPYESQGQAWPITFVRLIWGVVIFLVFMIGIFTLRKSYIISSLLVPLLVGTVVWSWYIDKNLKPLSKFVSLSSVYEVQRGEETADVLRLKAGHPVTWSQSNLNKRRYAQNDDTLYVAPEDERTDYVNSQPPMAGWYNGVLNTGKRRYGHPALAGVLPEPWLPLKKGQSLVNHDHRADAPRPKDNEAVVLTLRKRYSSVRGRRQSSVPPAARNLDLGGAGPSGSRGIVPGNGGAEELAAVAVNTNPWEDARPRAGSSSNGGHTLNHRLSFDVASGVIMLPDDGEWLEDDADSDEDFGTENTGGLERSITEASVVDDEYAPGAGATSPTSSPSRSTRYGTYFHHPERRRQPIPGAFPGR</sequence>
<comment type="similarity">
    <text evidence="2">Belongs to the CSC1 (TC 1.A.17) family.</text>
</comment>
<dbReference type="InterPro" id="IPR032880">
    <property type="entry name" value="CSC1/OSCA1-like_N"/>
</dbReference>
<accession>A0A9P7GAV3</accession>
<evidence type="ECO:0008006" key="14">
    <source>
        <dbReference type="Google" id="ProtNLM"/>
    </source>
</evidence>